<comment type="subcellular location">
    <subcellularLocation>
        <location evidence="2">Cytoplasm</location>
    </subcellularLocation>
    <subcellularLocation>
        <location evidence="1">Membrane</location>
        <topology evidence="1">Multi-pass membrane protein</topology>
    </subcellularLocation>
</comment>
<feature type="region of interest" description="Disordered" evidence="11">
    <location>
        <begin position="681"/>
        <end position="715"/>
    </location>
</feature>
<evidence type="ECO:0000256" key="3">
    <source>
        <dbReference type="ARBA" id="ARBA00009758"/>
    </source>
</evidence>
<dbReference type="GO" id="GO:0005096">
    <property type="term" value="F:GTPase activator activity"/>
    <property type="evidence" value="ECO:0007669"/>
    <property type="project" value="UniProtKB-KW"/>
</dbReference>
<dbReference type="PANTHER" id="PTHR43220">
    <property type="match status" value="1"/>
</dbReference>
<dbReference type="GO" id="GO:0016020">
    <property type="term" value="C:membrane"/>
    <property type="evidence" value="ECO:0007669"/>
    <property type="project" value="UniProtKB-SubCell"/>
</dbReference>
<feature type="region of interest" description="Disordered" evidence="11">
    <location>
        <begin position="1295"/>
        <end position="1322"/>
    </location>
</feature>
<feature type="transmembrane region" description="Helical" evidence="12">
    <location>
        <begin position="299"/>
        <end position="330"/>
    </location>
</feature>
<dbReference type="Pfam" id="PF09335">
    <property type="entry name" value="VTT_dom"/>
    <property type="match status" value="1"/>
</dbReference>
<evidence type="ECO:0000256" key="11">
    <source>
        <dbReference type="SAM" id="MobiDB-lite"/>
    </source>
</evidence>
<evidence type="ECO:0000259" key="13">
    <source>
        <dbReference type="Pfam" id="PF09335"/>
    </source>
</evidence>
<keyword evidence="7" id="KW-0732">Signal</keyword>
<evidence type="ECO:0000256" key="7">
    <source>
        <dbReference type="ARBA" id="ARBA00022729"/>
    </source>
</evidence>
<evidence type="ECO:0000256" key="1">
    <source>
        <dbReference type="ARBA" id="ARBA00004141"/>
    </source>
</evidence>
<feature type="compositionally biased region" description="Basic and acidic residues" evidence="11">
    <location>
        <begin position="1299"/>
        <end position="1312"/>
    </location>
</feature>
<reference evidence="15" key="1">
    <citation type="submission" date="2016-11" db="UniProtKB">
        <authorList>
            <consortium name="WormBaseParasite"/>
        </authorList>
    </citation>
    <scope>IDENTIFICATION</scope>
</reference>
<dbReference type="Pfam" id="PF02115">
    <property type="entry name" value="Rho_GDI"/>
    <property type="match status" value="1"/>
</dbReference>
<comment type="similarity">
    <text evidence="3">Belongs to the Rho GDI family.</text>
</comment>
<feature type="domain" description="VTT" evidence="13">
    <location>
        <begin position="162"/>
        <end position="278"/>
    </location>
</feature>
<dbReference type="SUPFAM" id="SSF81296">
    <property type="entry name" value="E set domains"/>
    <property type="match status" value="1"/>
</dbReference>
<evidence type="ECO:0000256" key="8">
    <source>
        <dbReference type="ARBA" id="ARBA00022989"/>
    </source>
</evidence>
<dbReference type="InterPro" id="IPR024792">
    <property type="entry name" value="RhoGDI_dom_sf"/>
</dbReference>
<keyword evidence="8 12" id="KW-1133">Transmembrane helix</keyword>
<keyword evidence="6 12" id="KW-0812">Transmembrane</keyword>
<sequence length="1344" mass="147394">IVAGLRYINCSYKMGIRVAKDDLMVGSYPPKAEPHVYSSPAQEAPSGMMARGTYTIKSRFTDDDRNDFLSWEWAIKIKDSLACVPVLFCIYTAYLYTLATVYRPAIAENQLKGSKNAEMKFPTSLADLNQLASLLKSFKDDHPGYVFALFCSAYVYKQCFAIPGSVFMVRAAAAVLALLLSISLINSCGATGCYLMSRHFGKRLVERAFHRRLEPLRRRVQQNRRSLFAMLLSLRLFPMSPNWFLNMASPLLGVPLLHFFPSVFLGLMPYNFITVEAGCMLSSLTSVSDLFSTGTMLKLTVLSGLVAALLNLERSLFLLTFAGVAVVFAVERRPPVLIVAPHQVAAASSLRLQPSNNCGLQAVLLCRCCLNVKSYILLWLEMLSFQRCAGLIESSCCRPALRPRRYLYGFEVGDEYAGWIGCGDIESCRRLRRLVDCWRFEDAGLAAAQLLGRPVQHGQGQRDGPTATQVRRQWPSSIWRRRRRKRRLLLITEVDENFSGDGSQGDASDVNKYGPTNQRFHRYCLSHLCGDGGISLACATEDLRDGAKVVTYSPKSPCKLHDYHWKRSKSTHLAKALKWSPSLFSRSGAVRLRASPALIRLASSESISRALGVSTMASSACSDIGSGLAGSANSASADVRVRWWPRPQQVHMQDCEPHRTKSEQLFEQVKAVLSHRLRHRPELSGQARSSPRQAHGVSSGSSAGGPQVGGVRRAEQVHDEVQLHEVSDLTACEFGSSTLARPKSQIFNLQSEFTRRLPGLMSRCRILAECRYFRPDWERHAGLESSAGQQRDSVHFISHRKLNLCPGRSILTSQQLVQKYFYMVHGQGLWRHDYLVQVRLHQVAEQILSSNFAHVLVPSLVEKVELAESPFSGDNVLKDVRYFLQRQPLAVPRIDHRPGEGEAELMERVAQSRGEVRCGADPAAAAWLPGRPACGSVPRSCLRWLLLPTAASRAVVNSVLLRAGHRAAVGPADRLLQLLLPGRTGQRPGCRHHAGHRLGRVGHPAVRRRRRQLQPAPLRMAARCRGWRLNCRSEGVAGRRPLLTADARCHRRGSCRVRLSFESDCSGGAPAARCIAALRGGNRGGCGGASASAAVAADFCCTLLSGGLGGRWLCVGSGMRLPADCLTAPPPLSASCCCCLCCRLSCTDLRTSCSSWKPMYSYSDGAGGCPTNRASILVGVSVVFGAAGERRVDCRSWRGGLPTCLRVTGCRVGGLQQSGARFEQQRLRGPLVQAGLVGLLLLLLLGPGARKLAPSLRGLPGLAAAVDLADEVQASLLRLQLVDVALQELNDAVRSAGDQAEHRPVLRLRDEPTTEQSPHPSKLAILSASLSRPVSDPVAVRWLK</sequence>
<accession>A0A1I8JLT0</accession>
<evidence type="ECO:0000256" key="6">
    <source>
        <dbReference type="ARBA" id="ARBA00022692"/>
    </source>
</evidence>
<dbReference type="GO" id="GO:0005094">
    <property type="term" value="F:Rho GDP-dissociation inhibitor activity"/>
    <property type="evidence" value="ECO:0007669"/>
    <property type="project" value="InterPro"/>
</dbReference>
<keyword evidence="5" id="KW-0963">Cytoplasm</keyword>
<dbReference type="InterPro" id="IPR000406">
    <property type="entry name" value="Rho_GDI"/>
</dbReference>
<dbReference type="PANTHER" id="PTHR43220:SF21">
    <property type="entry name" value="TRANSMEMBRANE PROTEIN 41A"/>
    <property type="match status" value="1"/>
</dbReference>
<keyword evidence="4" id="KW-0343">GTPase activation</keyword>
<evidence type="ECO:0000256" key="9">
    <source>
        <dbReference type="ARBA" id="ARBA00023136"/>
    </source>
</evidence>
<keyword evidence="14" id="KW-1185">Reference proteome</keyword>
<dbReference type="FunFam" id="2.70.50.30:FF:000004">
    <property type="entry name" value="Rho GDP-dissociation inhibitor 1"/>
    <property type="match status" value="1"/>
</dbReference>
<dbReference type="InterPro" id="IPR032816">
    <property type="entry name" value="VTT_dom"/>
</dbReference>
<evidence type="ECO:0000256" key="12">
    <source>
        <dbReference type="SAM" id="Phobius"/>
    </source>
</evidence>
<feature type="transmembrane region" description="Helical" evidence="12">
    <location>
        <begin position="145"/>
        <end position="166"/>
    </location>
</feature>
<evidence type="ECO:0000313" key="15">
    <source>
        <dbReference type="WBParaSite" id="maker-uti_cns_0048730-snap-gene-0.3-mRNA-1"/>
    </source>
</evidence>
<feature type="transmembrane region" description="Helical" evidence="12">
    <location>
        <begin position="172"/>
        <end position="197"/>
    </location>
</feature>
<evidence type="ECO:0000313" key="14">
    <source>
        <dbReference type="Proteomes" id="UP000095280"/>
    </source>
</evidence>
<evidence type="ECO:0000256" key="2">
    <source>
        <dbReference type="ARBA" id="ARBA00004496"/>
    </source>
</evidence>
<dbReference type="GO" id="GO:0007266">
    <property type="term" value="P:Rho protein signal transduction"/>
    <property type="evidence" value="ECO:0007669"/>
    <property type="project" value="InterPro"/>
</dbReference>
<dbReference type="Gene3D" id="2.70.50.30">
    <property type="entry name" value="Coagulation Factor XIII, subunit A, domain 1"/>
    <property type="match status" value="1"/>
</dbReference>
<dbReference type="InterPro" id="IPR045014">
    <property type="entry name" value="TM41A/B"/>
</dbReference>
<dbReference type="WBParaSite" id="maker-uti_cns_0048730-snap-gene-0.3-mRNA-1">
    <property type="protein sequence ID" value="maker-uti_cns_0048730-snap-gene-0.3-mRNA-1"/>
    <property type="gene ID" value="maker-uti_cns_0048730-snap-gene-0.3"/>
</dbReference>
<evidence type="ECO:0000256" key="5">
    <source>
        <dbReference type="ARBA" id="ARBA00022490"/>
    </source>
</evidence>
<protein>
    <submittedName>
        <fullName evidence="15">Conserved plasma membrane protein</fullName>
    </submittedName>
</protein>
<keyword evidence="9 12" id="KW-0472">Membrane</keyword>
<organism evidence="14 15">
    <name type="scientific">Macrostomum lignano</name>
    <dbReference type="NCBI Taxonomy" id="282301"/>
    <lineage>
        <taxon>Eukaryota</taxon>
        <taxon>Metazoa</taxon>
        <taxon>Spiralia</taxon>
        <taxon>Lophotrochozoa</taxon>
        <taxon>Platyhelminthes</taxon>
        <taxon>Rhabditophora</taxon>
        <taxon>Macrostomorpha</taxon>
        <taxon>Macrostomida</taxon>
        <taxon>Macrostomidae</taxon>
        <taxon>Macrostomum</taxon>
    </lineage>
</organism>
<proteinExistence type="inferred from homology"/>
<name>A0A1I8JLT0_9PLAT</name>
<dbReference type="InterPro" id="IPR014756">
    <property type="entry name" value="Ig_E-set"/>
</dbReference>
<comment type="similarity">
    <text evidence="10">Belongs to the TMEM41 family.</text>
</comment>
<evidence type="ECO:0000256" key="10">
    <source>
        <dbReference type="ARBA" id="ARBA00025797"/>
    </source>
</evidence>
<evidence type="ECO:0000256" key="4">
    <source>
        <dbReference type="ARBA" id="ARBA00022468"/>
    </source>
</evidence>
<dbReference type="Proteomes" id="UP000095280">
    <property type="component" value="Unplaced"/>
</dbReference>
<dbReference type="PRINTS" id="PR00492">
    <property type="entry name" value="RHOGDI"/>
</dbReference>
<dbReference type="GO" id="GO:0005737">
    <property type="term" value="C:cytoplasm"/>
    <property type="evidence" value="ECO:0007669"/>
    <property type="project" value="UniProtKB-SubCell"/>
</dbReference>